<dbReference type="FunFam" id="3.40.50.620:FF:000085">
    <property type="entry name" value="Tyrosine--tRNA ligase 1 cytoplasmic"/>
    <property type="match status" value="1"/>
</dbReference>
<keyword evidence="6 13" id="KW-0436">Ligase</keyword>
<keyword evidence="10 13" id="KW-0030">Aminoacyl-tRNA synthetase</keyword>
<accession>A0A7S2ZFH5</accession>
<dbReference type="GO" id="GO:0004831">
    <property type="term" value="F:tyrosine-tRNA ligase activity"/>
    <property type="evidence" value="ECO:0007669"/>
    <property type="project" value="UniProtKB-EC"/>
</dbReference>
<gene>
    <name evidence="14" type="ORF">RMAR00112_LOCUS6432</name>
</gene>
<evidence type="ECO:0000256" key="13">
    <source>
        <dbReference type="RuleBase" id="RU363036"/>
    </source>
</evidence>
<comment type="subcellular location">
    <subcellularLocation>
        <location evidence="2">Cytoplasm</location>
        <location evidence="2">Cytosol</location>
    </subcellularLocation>
</comment>
<keyword evidence="5" id="KW-0963">Cytoplasm</keyword>
<dbReference type="PANTHER" id="PTHR46264:SF4">
    <property type="entry name" value="TYROSINE--TRNA LIGASE, CYTOPLASMIC"/>
    <property type="match status" value="1"/>
</dbReference>
<dbReference type="SUPFAM" id="SSF52374">
    <property type="entry name" value="Nucleotidylyl transferase"/>
    <property type="match status" value="1"/>
</dbReference>
<dbReference type="GO" id="GO:0005829">
    <property type="term" value="C:cytosol"/>
    <property type="evidence" value="ECO:0007669"/>
    <property type="project" value="UniProtKB-SubCell"/>
</dbReference>
<evidence type="ECO:0000256" key="1">
    <source>
        <dbReference type="ARBA" id="ARBA00002025"/>
    </source>
</evidence>
<dbReference type="EC" id="6.1.1.1" evidence="4"/>
<sequence>MGESDEKKVSAELAHTKIGGELSLDERVALALSVGEECITEEGLRNLLEKKPTRPICYDGFEPSGRMHIAQGVLKSINVNKLTKAGCTFKFWVADWFAQLNNKMDGDLNKIRTVGMYFIEVWKASGMDMEHVEFLWASDEINKKSGEYWTLVMDIARKNNLLRVKRCSQIMGRAESDEMSAAQIFYPCMQCADIFFLKADICQLGMDQRKVNMLAREYCDLTKPKIKNKPIILSHHMMPGLKQGQEKMSKSDPDSAIFMEDTEQEVRRKIKKAFCPEKIVEGNPCLDYTRSIVFPKLGKVTVQRKEEFGGDVVYETYEQLEKEFVEGQLHPGDLKAALASCINEILQPVRDHFEQNDEAKKILAKVRKYKVTR</sequence>
<dbReference type="GO" id="GO:0006437">
    <property type="term" value="P:tyrosyl-tRNA aminoacylation"/>
    <property type="evidence" value="ECO:0007669"/>
    <property type="project" value="TreeGrafter"/>
</dbReference>
<evidence type="ECO:0000256" key="3">
    <source>
        <dbReference type="ARBA" id="ARBA00005594"/>
    </source>
</evidence>
<reference evidence="14" key="1">
    <citation type="submission" date="2021-01" db="EMBL/GenBank/DDBJ databases">
        <authorList>
            <person name="Corre E."/>
            <person name="Pelletier E."/>
            <person name="Niang G."/>
            <person name="Scheremetjew M."/>
            <person name="Finn R."/>
            <person name="Kale V."/>
            <person name="Holt S."/>
            <person name="Cochrane G."/>
            <person name="Meng A."/>
            <person name="Brown T."/>
            <person name="Cohen L."/>
        </authorList>
    </citation>
    <scope>NUCLEOTIDE SEQUENCE</scope>
    <source>
        <strain evidence="14">CCMP 769</strain>
    </source>
</reference>
<evidence type="ECO:0000256" key="9">
    <source>
        <dbReference type="ARBA" id="ARBA00022917"/>
    </source>
</evidence>
<dbReference type="Gene3D" id="3.40.50.620">
    <property type="entry name" value="HUPs"/>
    <property type="match status" value="2"/>
</dbReference>
<evidence type="ECO:0000256" key="12">
    <source>
        <dbReference type="ARBA" id="ARBA00048248"/>
    </source>
</evidence>
<protein>
    <recommendedName>
        <fullName evidence="4">tyrosine--tRNA ligase</fullName>
        <ecNumber evidence="4">6.1.1.1</ecNumber>
    </recommendedName>
    <alternativeName>
        <fullName evidence="11">Tyrosyl-tRNA synthetase</fullName>
    </alternativeName>
</protein>
<name>A0A7S2ZFH5_9RHOD</name>
<dbReference type="GO" id="GO:0005524">
    <property type="term" value="F:ATP binding"/>
    <property type="evidence" value="ECO:0007669"/>
    <property type="project" value="UniProtKB-KW"/>
</dbReference>
<keyword evidence="7 13" id="KW-0547">Nucleotide-binding</keyword>
<dbReference type="FunFam" id="3.40.50.620:FF:000103">
    <property type="entry name" value="tyrosine--tRNA ligase 1, cytoplasmic"/>
    <property type="match status" value="1"/>
</dbReference>
<keyword evidence="8 13" id="KW-0067">ATP-binding</keyword>
<evidence type="ECO:0000256" key="5">
    <source>
        <dbReference type="ARBA" id="ARBA00022490"/>
    </source>
</evidence>
<evidence type="ECO:0000256" key="6">
    <source>
        <dbReference type="ARBA" id="ARBA00022598"/>
    </source>
</evidence>
<evidence type="ECO:0000256" key="11">
    <source>
        <dbReference type="ARBA" id="ARBA00033323"/>
    </source>
</evidence>
<dbReference type="EMBL" id="HBHW01008511">
    <property type="protein sequence ID" value="CAE0038473.1"/>
    <property type="molecule type" value="Transcribed_RNA"/>
</dbReference>
<evidence type="ECO:0000256" key="7">
    <source>
        <dbReference type="ARBA" id="ARBA00022741"/>
    </source>
</evidence>
<evidence type="ECO:0000256" key="2">
    <source>
        <dbReference type="ARBA" id="ARBA00004514"/>
    </source>
</evidence>
<comment type="function">
    <text evidence="1">Catalyzes the attachment of tyrosine to tRNA(Tyr) in a two-step reaction: tyrosine is first activated by ATP to form Tyr-AMP and then transferred to the acceptor end of tRNA(Tyr).</text>
</comment>
<dbReference type="AlphaFoldDB" id="A0A7S2ZFH5"/>
<proteinExistence type="inferred from homology"/>
<evidence type="ECO:0000256" key="8">
    <source>
        <dbReference type="ARBA" id="ARBA00022840"/>
    </source>
</evidence>
<comment type="similarity">
    <text evidence="3 13">Belongs to the class-I aminoacyl-tRNA synthetase family.</text>
</comment>
<organism evidence="14">
    <name type="scientific">Rhodosorus marinus</name>
    <dbReference type="NCBI Taxonomy" id="101924"/>
    <lineage>
        <taxon>Eukaryota</taxon>
        <taxon>Rhodophyta</taxon>
        <taxon>Stylonematophyceae</taxon>
        <taxon>Stylonematales</taxon>
        <taxon>Stylonemataceae</taxon>
        <taxon>Rhodosorus</taxon>
    </lineage>
</organism>
<dbReference type="InterPro" id="IPR002305">
    <property type="entry name" value="aa-tRNA-synth_Ic"/>
</dbReference>
<evidence type="ECO:0000313" key="14">
    <source>
        <dbReference type="EMBL" id="CAE0038473.1"/>
    </source>
</evidence>
<dbReference type="Pfam" id="PF00579">
    <property type="entry name" value="tRNA-synt_1b"/>
    <property type="match status" value="1"/>
</dbReference>
<dbReference type="PANTHER" id="PTHR46264">
    <property type="entry name" value="TYROSINE-TRNA LIGASE"/>
    <property type="match status" value="1"/>
</dbReference>
<dbReference type="InterPro" id="IPR050489">
    <property type="entry name" value="Tyr-tRNA_synthase"/>
</dbReference>
<dbReference type="InterPro" id="IPR023617">
    <property type="entry name" value="Tyr-tRNA-ligase_arc/euk-type"/>
</dbReference>
<evidence type="ECO:0000256" key="4">
    <source>
        <dbReference type="ARBA" id="ARBA00013160"/>
    </source>
</evidence>
<dbReference type="NCBIfam" id="NF006330">
    <property type="entry name" value="PRK08560.1"/>
    <property type="match status" value="1"/>
</dbReference>
<keyword evidence="9 13" id="KW-0648">Protein biosynthesis</keyword>
<dbReference type="InterPro" id="IPR014729">
    <property type="entry name" value="Rossmann-like_a/b/a_fold"/>
</dbReference>
<evidence type="ECO:0000256" key="10">
    <source>
        <dbReference type="ARBA" id="ARBA00023146"/>
    </source>
</evidence>
<comment type="catalytic activity">
    <reaction evidence="12">
        <text>tRNA(Tyr) + L-tyrosine + ATP = L-tyrosyl-tRNA(Tyr) + AMP + diphosphate + H(+)</text>
        <dbReference type="Rhea" id="RHEA:10220"/>
        <dbReference type="Rhea" id="RHEA-COMP:9706"/>
        <dbReference type="Rhea" id="RHEA-COMP:9707"/>
        <dbReference type="ChEBI" id="CHEBI:15378"/>
        <dbReference type="ChEBI" id="CHEBI:30616"/>
        <dbReference type="ChEBI" id="CHEBI:33019"/>
        <dbReference type="ChEBI" id="CHEBI:58315"/>
        <dbReference type="ChEBI" id="CHEBI:78442"/>
        <dbReference type="ChEBI" id="CHEBI:78536"/>
        <dbReference type="ChEBI" id="CHEBI:456215"/>
        <dbReference type="EC" id="6.1.1.1"/>
    </reaction>
</comment>
<dbReference type="PIRSF" id="PIRSF006588">
    <property type="entry name" value="TyrRS_arch_euk"/>
    <property type="match status" value="1"/>
</dbReference>